<dbReference type="InterPro" id="IPR036770">
    <property type="entry name" value="Ankyrin_rpt-contain_sf"/>
</dbReference>
<dbReference type="InterPro" id="IPR002110">
    <property type="entry name" value="Ankyrin_rpt"/>
</dbReference>
<reference evidence="2" key="3">
    <citation type="submission" date="2025-09" db="UniProtKB">
        <authorList>
            <consortium name="Ensembl"/>
        </authorList>
    </citation>
    <scope>IDENTIFICATION</scope>
</reference>
<keyword evidence="1" id="KW-0040">ANK repeat</keyword>
<organism evidence="2 3">
    <name type="scientific">Sphaeramia orbicularis</name>
    <name type="common">orbiculate cardinalfish</name>
    <dbReference type="NCBI Taxonomy" id="375764"/>
    <lineage>
        <taxon>Eukaryota</taxon>
        <taxon>Metazoa</taxon>
        <taxon>Chordata</taxon>
        <taxon>Craniata</taxon>
        <taxon>Vertebrata</taxon>
        <taxon>Euteleostomi</taxon>
        <taxon>Actinopterygii</taxon>
        <taxon>Neopterygii</taxon>
        <taxon>Teleostei</taxon>
        <taxon>Neoteleostei</taxon>
        <taxon>Acanthomorphata</taxon>
        <taxon>Gobiaria</taxon>
        <taxon>Kurtiformes</taxon>
        <taxon>Apogonoidei</taxon>
        <taxon>Apogonidae</taxon>
        <taxon>Apogoninae</taxon>
        <taxon>Sphaeramia</taxon>
    </lineage>
</organism>
<protein>
    <submittedName>
        <fullName evidence="2">Uncharacterized protein</fullName>
    </submittedName>
</protein>
<proteinExistence type="predicted"/>
<name>A0A672YEP1_9TELE</name>
<evidence type="ECO:0000256" key="1">
    <source>
        <dbReference type="PROSITE-ProRule" id="PRU00023"/>
    </source>
</evidence>
<dbReference type="Proteomes" id="UP000472271">
    <property type="component" value="Chromosome 13"/>
</dbReference>
<reference evidence="2" key="2">
    <citation type="submission" date="2025-08" db="UniProtKB">
        <authorList>
            <consortium name="Ensembl"/>
        </authorList>
    </citation>
    <scope>IDENTIFICATION</scope>
</reference>
<dbReference type="PROSITE" id="PS50088">
    <property type="entry name" value="ANK_REPEAT"/>
    <property type="match status" value="1"/>
</dbReference>
<keyword evidence="3" id="KW-1185">Reference proteome</keyword>
<evidence type="ECO:0000313" key="3">
    <source>
        <dbReference type="Proteomes" id="UP000472271"/>
    </source>
</evidence>
<reference evidence="2" key="1">
    <citation type="submission" date="2019-06" db="EMBL/GenBank/DDBJ databases">
        <authorList>
            <consortium name="Wellcome Sanger Institute Data Sharing"/>
        </authorList>
    </citation>
    <scope>NUCLEOTIDE SEQUENCE [LARGE SCALE GENOMIC DNA]</scope>
</reference>
<evidence type="ECO:0000313" key="2">
    <source>
        <dbReference type="Ensembl" id="ENSSORP00005001896.1"/>
    </source>
</evidence>
<dbReference type="Pfam" id="PF12796">
    <property type="entry name" value="Ank_2"/>
    <property type="match status" value="1"/>
</dbReference>
<dbReference type="Ensembl" id="ENSSORT00005001951.1">
    <property type="protein sequence ID" value="ENSSORP00005001896.1"/>
    <property type="gene ID" value="ENSSORG00005001187.1"/>
</dbReference>
<dbReference type="InParanoid" id="A0A672YEP1"/>
<feature type="repeat" description="ANK" evidence="1">
    <location>
        <begin position="145"/>
        <end position="177"/>
    </location>
</feature>
<dbReference type="Gene3D" id="1.25.40.20">
    <property type="entry name" value="Ankyrin repeat-containing domain"/>
    <property type="match status" value="1"/>
</dbReference>
<dbReference type="SUPFAM" id="SSF48403">
    <property type="entry name" value="Ankyrin repeat"/>
    <property type="match status" value="1"/>
</dbReference>
<sequence>IYRHAFTFFDPNDPACLEILMDPRTSIPELFAIVRQWVPQVQHKIDIIGNEIMKRGCHVNDRDGLTDMTLLHYSCKAGAHGVGRTQSNPVDAEQTLSLGGGLLRSRWTNMNALHYAAYFDVPELIRVLLKAAKPRVLNSTCSDFHYGTALHIAASNLCLGAVKCLLEHGANPTVRVKAPLKSTRQHSLWWTSHNTLRTV</sequence>
<dbReference type="SMART" id="SM00248">
    <property type="entry name" value="ANK"/>
    <property type="match status" value="2"/>
</dbReference>
<accession>A0A672YEP1</accession>
<dbReference type="AlphaFoldDB" id="A0A672YEP1"/>